<reference evidence="3 4" key="1">
    <citation type="submission" date="2024-06" db="EMBL/GenBank/DDBJ databases">
        <authorList>
            <person name="Kraege A."/>
            <person name="Thomma B."/>
        </authorList>
    </citation>
    <scope>NUCLEOTIDE SEQUENCE [LARGE SCALE GENOMIC DNA]</scope>
</reference>
<dbReference type="InterPro" id="IPR032466">
    <property type="entry name" value="Metal_Hydrolase"/>
</dbReference>
<comment type="similarity">
    <text evidence="2">Belongs to the metallo-dependent hydrolases superfamily.</text>
</comment>
<proteinExistence type="inferred from homology"/>
<evidence type="ECO:0000313" key="4">
    <source>
        <dbReference type="Proteomes" id="UP001497392"/>
    </source>
</evidence>
<evidence type="ECO:0000256" key="2">
    <source>
        <dbReference type="RuleBase" id="RU366045"/>
    </source>
</evidence>
<keyword evidence="1 2" id="KW-0456">Lyase</keyword>
<protein>
    <submittedName>
        <fullName evidence="3">G9624 protein</fullName>
    </submittedName>
</protein>
<organism evidence="3 4">
    <name type="scientific">Coccomyxa viridis</name>
    <dbReference type="NCBI Taxonomy" id="1274662"/>
    <lineage>
        <taxon>Eukaryota</taxon>
        <taxon>Viridiplantae</taxon>
        <taxon>Chlorophyta</taxon>
        <taxon>core chlorophytes</taxon>
        <taxon>Trebouxiophyceae</taxon>
        <taxon>Trebouxiophyceae incertae sedis</taxon>
        <taxon>Coccomyxaceae</taxon>
        <taxon>Coccomyxa</taxon>
    </lineage>
</organism>
<keyword evidence="4" id="KW-1185">Reference proteome</keyword>
<dbReference type="Proteomes" id="UP001497392">
    <property type="component" value="Unassembled WGS sequence"/>
</dbReference>
<evidence type="ECO:0000313" key="3">
    <source>
        <dbReference type="EMBL" id="CAL5226769.1"/>
    </source>
</evidence>
<dbReference type="PANTHER" id="PTHR21240">
    <property type="entry name" value="2-AMINO-3-CARBOXYLMUCONATE-6-SEMIALDEHYDE DECARBOXYLASE"/>
    <property type="match status" value="1"/>
</dbReference>
<dbReference type="SUPFAM" id="SSF51556">
    <property type="entry name" value="Metallo-dependent hydrolases"/>
    <property type="match status" value="1"/>
</dbReference>
<dbReference type="Gene3D" id="3.20.20.140">
    <property type="entry name" value="Metal-dependent hydrolases"/>
    <property type="match status" value="1"/>
</dbReference>
<dbReference type="PANTHER" id="PTHR21240:SF28">
    <property type="entry name" value="ISO-OROTATE DECARBOXYLASE (EUROFUNG)"/>
    <property type="match status" value="1"/>
</dbReference>
<keyword evidence="2" id="KW-0210">Decarboxylase</keyword>
<dbReference type="InterPro" id="IPR032465">
    <property type="entry name" value="ACMSD"/>
</dbReference>
<dbReference type="EMBL" id="CAXHTA020000016">
    <property type="protein sequence ID" value="CAL5226769.1"/>
    <property type="molecule type" value="Genomic_DNA"/>
</dbReference>
<accession>A0ABP1G3A5</accession>
<sequence>MLQFNTLARYTRVKVIIPHAGGYVPYQAERIARSGPGGAADGPQRMAQLKCLYFDTAMSGNMYPLPGLMAFTDGQNVTFGSDLPFAPNGSTKLTVNSLNDFFAADPMTLWRIRRGNTLNLIPKAPTPAYS</sequence>
<gene>
    <name evidence="3" type="primary">g9624</name>
    <name evidence="3" type="ORF">VP750_LOCUS8675</name>
</gene>
<name>A0ABP1G3A5_9CHLO</name>
<comment type="caution">
    <text evidence="3">The sequence shown here is derived from an EMBL/GenBank/DDBJ whole genome shotgun (WGS) entry which is preliminary data.</text>
</comment>
<evidence type="ECO:0000256" key="1">
    <source>
        <dbReference type="ARBA" id="ARBA00023239"/>
    </source>
</evidence>